<dbReference type="PROSITE" id="PS50850">
    <property type="entry name" value="MFS"/>
    <property type="match status" value="1"/>
</dbReference>
<feature type="transmembrane region" description="Helical" evidence="7">
    <location>
        <begin position="274"/>
        <end position="294"/>
    </location>
</feature>
<dbReference type="Gene3D" id="1.20.1250.20">
    <property type="entry name" value="MFS general substrate transporter like domains"/>
    <property type="match status" value="1"/>
</dbReference>
<reference evidence="10" key="1">
    <citation type="journal article" date="2019" name="Int. J. Syst. Evol. Microbiol.">
        <title>The Global Catalogue of Microorganisms (GCM) 10K type strain sequencing project: providing services to taxonomists for standard genome sequencing and annotation.</title>
        <authorList>
            <consortium name="The Broad Institute Genomics Platform"/>
            <consortium name="The Broad Institute Genome Sequencing Center for Infectious Disease"/>
            <person name="Wu L."/>
            <person name="Ma J."/>
        </authorList>
    </citation>
    <scope>NUCLEOTIDE SEQUENCE [LARGE SCALE GENOMIC DNA]</scope>
    <source>
        <strain evidence="10">CGMCC 1.13574</strain>
    </source>
</reference>
<evidence type="ECO:0000313" key="9">
    <source>
        <dbReference type="EMBL" id="MFD2171525.1"/>
    </source>
</evidence>
<feature type="transmembrane region" description="Helical" evidence="7">
    <location>
        <begin position="358"/>
        <end position="377"/>
    </location>
</feature>
<feature type="transmembrane region" description="Helical" evidence="7">
    <location>
        <begin position="241"/>
        <end position="262"/>
    </location>
</feature>
<dbReference type="SUPFAM" id="SSF103473">
    <property type="entry name" value="MFS general substrate transporter"/>
    <property type="match status" value="1"/>
</dbReference>
<dbReference type="InterPro" id="IPR020846">
    <property type="entry name" value="MFS_dom"/>
</dbReference>
<evidence type="ECO:0000256" key="7">
    <source>
        <dbReference type="SAM" id="Phobius"/>
    </source>
</evidence>
<comment type="subcellular location">
    <subcellularLocation>
        <location evidence="1">Cell membrane</location>
        <topology evidence="1">Multi-pass membrane protein</topology>
    </subcellularLocation>
</comment>
<feature type="transmembrane region" description="Helical" evidence="7">
    <location>
        <begin position="27"/>
        <end position="47"/>
    </location>
</feature>
<evidence type="ECO:0000256" key="5">
    <source>
        <dbReference type="ARBA" id="ARBA00022989"/>
    </source>
</evidence>
<sequence length="418" mass="45178">MAEVQMTTQSAEPKPIGYKQLLSIRNYFYLLCAQFVADLGDGIYRIALTWAMMQLTGSAVMISAVLIAQLVPTIVLGIFAGVMVDRGNKRRYMLLADFFRGVVVGGVGLLWWGGLLQPWMLIVAAAILASYTAFFTPARAVAVRFLVPDDALMQAKSLSTSLNTIVMLVAPAIGAALIAIDLSLAFFFNAVTFFLSLLMISFIRNEELVQVVAGKLSLSVFKTSLLEGYHTIMRSKVLRSLVYYVVLLNLLLAPSSVLIPIYAFEVSGMGATGLATFEIAFFLGVLLGSIVLGWLTRWPKIALVISGVSLILLSFFALAFVENFVIAIGLMFVLGVGMPMTNVPLSTMFALKVPREQLGRASSAIGVLTMSSQPLALSLSGTVLAMVSISAFFMYIGAFGILLVVMMLLNPTIRKSEA</sequence>
<dbReference type="PANTHER" id="PTHR23513:SF6">
    <property type="entry name" value="MAJOR FACILITATOR SUPERFAMILY ASSOCIATED DOMAIN-CONTAINING PROTEIN"/>
    <property type="match status" value="1"/>
</dbReference>
<keyword evidence="4 7" id="KW-0812">Transmembrane</keyword>
<keyword evidence="5 7" id="KW-1133">Transmembrane helix</keyword>
<feature type="transmembrane region" description="Helical" evidence="7">
    <location>
        <begin position="119"/>
        <end position="141"/>
    </location>
</feature>
<evidence type="ECO:0000256" key="6">
    <source>
        <dbReference type="ARBA" id="ARBA00023136"/>
    </source>
</evidence>
<evidence type="ECO:0000256" key="1">
    <source>
        <dbReference type="ARBA" id="ARBA00004651"/>
    </source>
</evidence>
<evidence type="ECO:0000256" key="4">
    <source>
        <dbReference type="ARBA" id="ARBA00022692"/>
    </source>
</evidence>
<evidence type="ECO:0000313" key="10">
    <source>
        <dbReference type="Proteomes" id="UP001597343"/>
    </source>
</evidence>
<gene>
    <name evidence="9" type="ORF">ACFSOY_16310</name>
</gene>
<dbReference type="InterPro" id="IPR022324">
    <property type="entry name" value="Bacilysin_exporter_BacE_put"/>
</dbReference>
<protein>
    <submittedName>
        <fullName evidence="9">MFS transporter</fullName>
    </submittedName>
</protein>
<dbReference type="Proteomes" id="UP001597343">
    <property type="component" value="Unassembled WGS sequence"/>
</dbReference>
<comment type="caution">
    <text evidence="9">The sequence shown here is derived from an EMBL/GenBank/DDBJ whole genome shotgun (WGS) entry which is preliminary data.</text>
</comment>
<feature type="transmembrane region" description="Helical" evidence="7">
    <location>
        <begin position="59"/>
        <end position="82"/>
    </location>
</feature>
<dbReference type="EMBL" id="JBHUIO010000011">
    <property type="protein sequence ID" value="MFD2171525.1"/>
    <property type="molecule type" value="Genomic_DNA"/>
</dbReference>
<accession>A0ABW5A103</accession>
<organism evidence="9 10">
    <name type="scientific">Tumebacillus lipolyticus</name>
    <dbReference type="NCBI Taxonomy" id="1280370"/>
    <lineage>
        <taxon>Bacteria</taxon>
        <taxon>Bacillati</taxon>
        <taxon>Bacillota</taxon>
        <taxon>Bacilli</taxon>
        <taxon>Bacillales</taxon>
        <taxon>Alicyclobacillaceae</taxon>
        <taxon>Tumebacillus</taxon>
    </lineage>
</organism>
<feature type="transmembrane region" description="Helical" evidence="7">
    <location>
        <begin position="162"/>
        <end position="180"/>
    </location>
</feature>
<feature type="transmembrane region" description="Helical" evidence="7">
    <location>
        <begin position="301"/>
        <end position="320"/>
    </location>
</feature>
<keyword evidence="2" id="KW-0813">Transport</keyword>
<keyword evidence="6 7" id="KW-0472">Membrane</keyword>
<dbReference type="CDD" id="cd06173">
    <property type="entry name" value="MFS_MefA_like"/>
    <property type="match status" value="1"/>
</dbReference>
<evidence type="ECO:0000259" key="8">
    <source>
        <dbReference type="PROSITE" id="PS50850"/>
    </source>
</evidence>
<evidence type="ECO:0000256" key="2">
    <source>
        <dbReference type="ARBA" id="ARBA00022448"/>
    </source>
</evidence>
<feature type="transmembrane region" description="Helical" evidence="7">
    <location>
        <begin position="186"/>
        <end position="203"/>
    </location>
</feature>
<dbReference type="RefSeq" id="WP_386048420.1">
    <property type="nucleotide sequence ID" value="NZ_JBHUIO010000011.1"/>
</dbReference>
<feature type="transmembrane region" description="Helical" evidence="7">
    <location>
        <begin position="383"/>
        <end position="409"/>
    </location>
</feature>
<feature type="transmembrane region" description="Helical" evidence="7">
    <location>
        <begin position="326"/>
        <end position="351"/>
    </location>
</feature>
<keyword evidence="3" id="KW-1003">Cell membrane</keyword>
<dbReference type="PANTHER" id="PTHR23513">
    <property type="entry name" value="INTEGRAL MEMBRANE EFFLUX PROTEIN-RELATED"/>
    <property type="match status" value="1"/>
</dbReference>
<feature type="transmembrane region" description="Helical" evidence="7">
    <location>
        <begin position="94"/>
        <end position="113"/>
    </location>
</feature>
<name>A0ABW5A103_9BACL</name>
<proteinExistence type="predicted"/>
<dbReference type="PRINTS" id="PR01988">
    <property type="entry name" value="EXPORTERBACE"/>
</dbReference>
<dbReference type="InterPro" id="IPR011701">
    <property type="entry name" value="MFS"/>
</dbReference>
<feature type="domain" description="Major facilitator superfamily (MFS) profile" evidence="8">
    <location>
        <begin position="26"/>
        <end position="414"/>
    </location>
</feature>
<keyword evidence="10" id="KW-1185">Reference proteome</keyword>
<evidence type="ECO:0000256" key="3">
    <source>
        <dbReference type="ARBA" id="ARBA00022475"/>
    </source>
</evidence>
<dbReference type="Pfam" id="PF07690">
    <property type="entry name" value="MFS_1"/>
    <property type="match status" value="1"/>
</dbReference>
<dbReference type="InterPro" id="IPR036259">
    <property type="entry name" value="MFS_trans_sf"/>
</dbReference>